<gene>
    <name evidence="1" type="ORF">CTKZ_15110</name>
</gene>
<dbReference type="AlphaFoldDB" id="A0A401UZ34"/>
<dbReference type="OrthoDB" id="4826176at2"/>
<dbReference type="EMBL" id="BHYL01000106">
    <property type="protein sequence ID" value="GCD19949.1"/>
    <property type="molecule type" value="Genomic_DNA"/>
</dbReference>
<evidence type="ECO:0000313" key="1">
    <source>
        <dbReference type="EMBL" id="GCD19949.1"/>
    </source>
</evidence>
<name>A0A401UZ34_9CELL</name>
<evidence type="ECO:0000313" key="2">
    <source>
        <dbReference type="Proteomes" id="UP000288246"/>
    </source>
</evidence>
<comment type="caution">
    <text evidence="1">The sequence shown here is derived from an EMBL/GenBank/DDBJ whole genome shotgun (WGS) entry which is preliminary data.</text>
</comment>
<sequence>MKGALVLSEDAGLFEVARDVIVGRGGTAVEDTAQLRGPDGFLLTLFRDEYPGDDFREQPFTAAGGVDDVPSMAQVHGLPVECRSEVLFVDVVRAISAAAAGPVWVLDNESVLWAAEQLDPTTISL</sequence>
<protein>
    <submittedName>
        <fullName evidence="1">Uncharacterized protein</fullName>
    </submittedName>
</protein>
<proteinExistence type="predicted"/>
<reference evidence="1 2" key="1">
    <citation type="submission" date="2018-11" db="EMBL/GenBank/DDBJ databases">
        <title>Draft genome sequence of Cellulomonas takizawaensis strain TKZ-21.</title>
        <authorList>
            <person name="Yamamura H."/>
            <person name="Hayashi T."/>
            <person name="Hamada M."/>
            <person name="Serisawa Y."/>
            <person name="Matsuyama K."/>
            <person name="Nakagawa Y."/>
            <person name="Otoguro M."/>
            <person name="Yanagida F."/>
            <person name="Hayakawa M."/>
        </authorList>
    </citation>
    <scope>NUCLEOTIDE SEQUENCE [LARGE SCALE GENOMIC DNA]</scope>
    <source>
        <strain evidence="1 2">TKZ-21</strain>
    </source>
</reference>
<dbReference type="RefSeq" id="WP_124342466.1">
    <property type="nucleotide sequence ID" value="NZ_BHYL01000106.1"/>
</dbReference>
<accession>A0A401UZ34</accession>
<keyword evidence="2" id="KW-1185">Reference proteome</keyword>
<organism evidence="1 2">
    <name type="scientific">Cellulomonas algicola</name>
    <dbReference type="NCBI Taxonomy" id="2071633"/>
    <lineage>
        <taxon>Bacteria</taxon>
        <taxon>Bacillati</taxon>
        <taxon>Actinomycetota</taxon>
        <taxon>Actinomycetes</taxon>
        <taxon>Micrococcales</taxon>
        <taxon>Cellulomonadaceae</taxon>
        <taxon>Cellulomonas</taxon>
    </lineage>
</organism>
<dbReference type="Proteomes" id="UP000288246">
    <property type="component" value="Unassembled WGS sequence"/>
</dbReference>